<dbReference type="Pfam" id="PF11566">
    <property type="entry name" value="PI31_Prot_N"/>
    <property type="match status" value="1"/>
</dbReference>
<evidence type="ECO:0000256" key="1">
    <source>
        <dbReference type="ARBA" id="ARBA00004240"/>
    </source>
</evidence>
<evidence type="ECO:0000256" key="8">
    <source>
        <dbReference type="ARBA" id="ARBA00022824"/>
    </source>
</evidence>
<feature type="domain" description="PI31 proteasome regulator N-terminal" evidence="14">
    <location>
        <begin position="15"/>
        <end position="118"/>
    </location>
</feature>
<keyword evidence="10" id="KW-0007">Acetylation</keyword>
<evidence type="ECO:0000259" key="13">
    <source>
        <dbReference type="Pfam" id="PF08577"/>
    </source>
</evidence>
<keyword evidence="7" id="KW-0597">Phosphoprotein</keyword>
<dbReference type="AlphaFoldDB" id="A0ABD0YUH5"/>
<keyword evidence="16" id="KW-1185">Reference proteome</keyword>
<dbReference type="PANTHER" id="PTHR13266">
    <property type="entry name" value="PROTEASOME INHIBITOR"/>
    <property type="match status" value="1"/>
</dbReference>
<evidence type="ECO:0000256" key="6">
    <source>
        <dbReference type="ARBA" id="ARBA00022490"/>
    </source>
</evidence>
<comment type="subcellular location">
    <subcellularLocation>
        <location evidence="2">Cytoplasm</location>
    </subcellularLocation>
    <subcellularLocation>
        <location evidence="1">Endoplasmic reticulum</location>
    </subcellularLocation>
</comment>
<sequence length="289" mass="31367">MSELFGWDLIYRVTEPDINKKEDVLLLLVHFQLIKNGYRCIGLGDEKTLTGNETSGETLPQGWNRTNSYALRYVADNQLFILRGITSDDSIVFNLLQVPSLAVSSVAFNYADTVASLKGSIGELVPSYDGVLRRVKKELLEPVEVSSSASKEATTQTKESQAAGLRRQSQPGRVQPSPLPTSPLLVQPPHHRPMPAGIDPIWDPLRVGQSDLDPLGRGGGMIFNPFQPHGHGIPDPGLGVPGGLPRGAVPPGARFDPFGPPGFPDRPQARRPPPDSDHMPPPGFDGMFM</sequence>
<comment type="caution">
    <text evidence="15">The sequence shown here is derived from an EMBL/GenBank/DDBJ whole genome shotgun (WGS) entry which is preliminary data.</text>
</comment>
<evidence type="ECO:0000256" key="2">
    <source>
        <dbReference type="ARBA" id="ARBA00004496"/>
    </source>
</evidence>
<dbReference type="GO" id="GO:0005783">
    <property type="term" value="C:endoplasmic reticulum"/>
    <property type="evidence" value="ECO:0007669"/>
    <property type="project" value="UniProtKB-SubCell"/>
</dbReference>
<proteinExistence type="inferred from homology"/>
<feature type="region of interest" description="Disordered" evidence="12">
    <location>
        <begin position="143"/>
        <end position="202"/>
    </location>
</feature>
<keyword evidence="8" id="KW-0256">Endoplasmic reticulum</keyword>
<dbReference type="Gene3D" id="3.40.1000.30">
    <property type="match status" value="1"/>
</dbReference>
<evidence type="ECO:0000256" key="9">
    <source>
        <dbReference type="ARBA" id="ARBA00022942"/>
    </source>
</evidence>
<dbReference type="Proteomes" id="UP001558652">
    <property type="component" value="Unassembled WGS sequence"/>
</dbReference>
<keyword evidence="5" id="KW-0488">Methylation</keyword>
<evidence type="ECO:0000256" key="4">
    <source>
        <dbReference type="ARBA" id="ARBA00015575"/>
    </source>
</evidence>
<evidence type="ECO:0000256" key="7">
    <source>
        <dbReference type="ARBA" id="ARBA00022553"/>
    </source>
</evidence>
<gene>
    <name evidence="15" type="ORF">AAG570_006605</name>
</gene>
<dbReference type="GO" id="GO:0000502">
    <property type="term" value="C:proteasome complex"/>
    <property type="evidence" value="ECO:0007669"/>
    <property type="project" value="UniProtKB-KW"/>
</dbReference>
<evidence type="ECO:0000256" key="10">
    <source>
        <dbReference type="ARBA" id="ARBA00022990"/>
    </source>
</evidence>
<name>A0ABD0YUH5_9HEMI</name>
<dbReference type="EMBL" id="JBFDAA010000002">
    <property type="protein sequence ID" value="KAL1139625.1"/>
    <property type="molecule type" value="Genomic_DNA"/>
</dbReference>
<accession>A0ABD0YUH5</accession>
<organism evidence="15 16">
    <name type="scientific">Ranatra chinensis</name>
    <dbReference type="NCBI Taxonomy" id="642074"/>
    <lineage>
        <taxon>Eukaryota</taxon>
        <taxon>Metazoa</taxon>
        <taxon>Ecdysozoa</taxon>
        <taxon>Arthropoda</taxon>
        <taxon>Hexapoda</taxon>
        <taxon>Insecta</taxon>
        <taxon>Pterygota</taxon>
        <taxon>Neoptera</taxon>
        <taxon>Paraneoptera</taxon>
        <taxon>Hemiptera</taxon>
        <taxon>Heteroptera</taxon>
        <taxon>Panheteroptera</taxon>
        <taxon>Nepomorpha</taxon>
        <taxon>Nepidae</taxon>
        <taxon>Ranatrinae</taxon>
        <taxon>Ranatra</taxon>
    </lineage>
</organism>
<evidence type="ECO:0000256" key="5">
    <source>
        <dbReference type="ARBA" id="ARBA00022481"/>
    </source>
</evidence>
<dbReference type="Pfam" id="PF08577">
    <property type="entry name" value="PI31_Prot_C"/>
    <property type="match status" value="1"/>
</dbReference>
<feature type="domain" description="PI31 proteasome regulator C-terminal" evidence="13">
    <location>
        <begin position="195"/>
        <end position="260"/>
    </location>
</feature>
<evidence type="ECO:0000313" key="15">
    <source>
        <dbReference type="EMBL" id="KAL1139625.1"/>
    </source>
</evidence>
<dbReference type="InterPro" id="IPR013886">
    <property type="entry name" value="PI31_Prot_C"/>
</dbReference>
<keyword evidence="6" id="KW-0963">Cytoplasm</keyword>
<dbReference type="InterPro" id="IPR045128">
    <property type="entry name" value="PI31-like"/>
</dbReference>
<feature type="compositionally biased region" description="Low complexity" evidence="12">
    <location>
        <begin position="246"/>
        <end position="257"/>
    </location>
</feature>
<comment type="function">
    <text evidence="11">Plays an important role in control of proteasome function. Inhibits the hydrolysis of protein and peptide substrates by the 20S proteasome. Also inhibits the activation of the proteasome by the proteasome regulatory proteins PA700 and PA28.</text>
</comment>
<dbReference type="InterPro" id="IPR021625">
    <property type="entry name" value="PI31_Prot_N"/>
</dbReference>
<evidence type="ECO:0000256" key="3">
    <source>
        <dbReference type="ARBA" id="ARBA00006405"/>
    </source>
</evidence>
<reference evidence="15 16" key="1">
    <citation type="submission" date="2024-07" db="EMBL/GenBank/DDBJ databases">
        <title>Chromosome-level genome assembly of the water stick insect Ranatra chinensis (Heteroptera: Nepidae).</title>
        <authorList>
            <person name="Liu X."/>
        </authorList>
    </citation>
    <scope>NUCLEOTIDE SEQUENCE [LARGE SCALE GENOMIC DNA]</scope>
    <source>
        <strain evidence="15">Cailab_2021Rc</strain>
        <tissue evidence="15">Muscle</tissue>
    </source>
</reference>
<feature type="compositionally biased region" description="Polar residues" evidence="12">
    <location>
        <begin position="145"/>
        <end position="160"/>
    </location>
</feature>
<evidence type="ECO:0000313" key="16">
    <source>
        <dbReference type="Proteomes" id="UP001558652"/>
    </source>
</evidence>
<evidence type="ECO:0000259" key="14">
    <source>
        <dbReference type="Pfam" id="PF11566"/>
    </source>
</evidence>
<evidence type="ECO:0000256" key="11">
    <source>
        <dbReference type="ARBA" id="ARBA00024805"/>
    </source>
</evidence>
<evidence type="ECO:0000256" key="12">
    <source>
        <dbReference type="SAM" id="MobiDB-lite"/>
    </source>
</evidence>
<keyword evidence="9" id="KW-0647">Proteasome</keyword>
<protein>
    <recommendedName>
        <fullName evidence="4">Proteasome inhibitor PI31 subunit</fullName>
    </recommendedName>
</protein>
<comment type="similarity">
    <text evidence="3">Belongs to the proteasome inhibitor PI31 family.</text>
</comment>
<dbReference type="PANTHER" id="PTHR13266:SF1">
    <property type="entry name" value="PROTEASOME INHIBITOR PI31 SUBUNIT"/>
    <property type="match status" value="1"/>
</dbReference>
<feature type="region of interest" description="Disordered" evidence="12">
    <location>
        <begin position="242"/>
        <end position="289"/>
    </location>
</feature>